<name>A0A8K1FLV3_PYTOL</name>
<dbReference type="GO" id="GO:0005634">
    <property type="term" value="C:nucleus"/>
    <property type="evidence" value="ECO:0007669"/>
    <property type="project" value="UniProtKB-SubCell"/>
</dbReference>
<feature type="domain" description="AAA+ ATPase" evidence="11">
    <location>
        <begin position="296"/>
        <end position="441"/>
    </location>
</feature>
<feature type="region of interest" description="Disordered" evidence="10">
    <location>
        <begin position="36"/>
        <end position="68"/>
    </location>
</feature>
<protein>
    <recommendedName>
        <fullName evidence="11">AAA+ ATPase domain-containing protein</fullName>
    </recommendedName>
</protein>
<dbReference type="InterPro" id="IPR027417">
    <property type="entry name" value="P-loop_NTPase"/>
</dbReference>
<dbReference type="InterPro" id="IPR003593">
    <property type="entry name" value="AAA+_ATPase"/>
</dbReference>
<feature type="region of interest" description="Disordered" evidence="10">
    <location>
        <begin position="255"/>
        <end position="292"/>
    </location>
</feature>
<keyword evidence="9" id="KW-0175">Coiled coil</keyword>
<dbReference type="InterPro" id="IPR053016">
    <property type="entry name" value="CTF18-RFC_complex"/>
</dbReference>
<evidence type="ECO:0000256" key="9">
    <source>
        <dbReference type="SAM" id="Coils"/>
    </source>
</evidence>
<comment type="caution">
    <text evidence="12">The sequence shown here is derived from an EMBL/GenBank/DDBJ whole genome shotgun (WGS) entry which is preliminary data.</text>
</comment>
<dbReference type="EMBL" id="SPLM01000073">
    <property type="protein sequence ID" value="TMW63058.1"/>
    <property type="molecule type" value="Genomic_DNA"/>
</dbReference>
<accession>A0A8K1FLV3</accession>
<comment type="similarity">
    <text evidence="8">Belongs to the activator 1 small subunits family. CTF18 subfamily.</text>
</comment>
<feature type="compositionally biased region" description="Acidic residues" evidence="10">
    <location>
        <begin position="55"/>
        <end position="68"/>
    </location>
</feature>
<evidence type="ECO:0000256" key="6">
    <source>
        <dbReference type="ARBA" id="ARBA00023242"/>
    </source>
</evidence>
<feature type="region of interest" description="Disordered" evidence="10">
    <location>
        <begin position="757"/>
        <end position="797"/>
    </location>
</feature>
<evidence type="ECO:0000313" key="12">
    <source>
        <dbReference type="EMBL" id="TMW63058.1"/>
    </source>
</evidence>
<sequence>MAMADDDVYAYEQEFEEMDEWEAMHEHELEAAEEELRAMEAAEAAAAAKRPESRDEPDEPMDVEEEEPDHFAALDDKLAQTQERVRSVLERCAEALGESEDAMEVTEPAEDVVVHKQKTGFVDTTTANYLFSRPPIDVDSMSIVLPTGERKFLRKRSVFDATARSSSASAVSKSLIPITAMMEALEQRQIESAVKADARPATREHAESKTGQQSNVLWLDKYKPQRFIDLLSDERTNREVLGWIKQWDRFVFPNKKQSHPPVETATPSFGKPGQYGKNADASGAAAGVDTNDPRPREKIILLCGPPGAGKSTLASIVARHAGYNPIEVNASDDRTAGVLKNKIISAMEMQSIWGDRKPNCIILDEIDGAMNSGDGKSAIAAIQEIISAPLNSNKDAKNGKRTKSSQHPLTRPLICICNDQFASVLRPLRKLAKIFVLDPPNSQRLVTRLKFICRSEGLRSTTGVLASLCANGGNDVRYCVNALQFQSTQTKHITSTAVASGLIGQKDHSRGVFETMDMVFYKAKSKSSSKAAPIMDQIDEAAQSLGNFPLLINALDENLPKMMYNDPTMNKICDAFEWMGIADAWDLKARSEQQFAFMAYVPFAARAVHLVCCTSSRRRIEYPKSHAEAHKKHEQSTNILRALVENSLLQPSMRQSADVLVVDVVPWLLATLSPSIRHINPSLQTADEKVMIQRLIELMASLGLSFRPKYLPDGTEDYALEPAVNELVRFRHQDSGNASSMVLPLPVRKMITREVELEQMRKSENSERGPRGRRTKAPSDLNQDAAEGAQSKPTKASQQFVLPTLTEQQVADKLEIMRKRNPFAFAHREAKRKRDEALKELEQTEEAEDTLMTKKRPSVRYRYNEGYTSGIKTTVFMKDLL</sequence>
<evidence type="ECO:0000256" key="3">
    <source>
        <dbReference type="ARBA" id="ARBA00022741"/>
    </source>
</evidence>
<dbReference type="GO" id="GO:0003677">
    <property type="term" value="F:DNA binding"/>
    <property type="evidence" value="ECO:0007669"/>
    <property type="project" value="UniProtKB-KW"/>
</dbReference>
<dbReference type="PANTHER" id="PTHR46765:SF1">
    <property type="entry name" value="P-LOOP CONTAINING NUCLEOSIDE TRIPHOSPHATE HYDROLASES SUPERFAMILY PROTEIN"/>
    <property type="match status" value="1"/>
</dbReference>
<keyword evidence="2" id="KW-0235">DNA replication</keyword>
<evidence type="ECO:0000256" key="2">
    <source>
        <dbReference type="ARBA" id="ARBA00022705"/>
    </source>
</evidence>
<gene>
    <name evidence="12" type="ORF">Poli38472_005676</name>
</gene>
<evidence type="ECO:0000313" key="13">
    <source>
        <dbReference type="Proteomes" id="UP000794436"/>
    </source>
</evidence>
<keyword evidence="6" id="KW-0539">Nucleus</keyword>
<dbReference type="CDD" id="cd00009">
    <property type="entry name" value="AAA"/>
    <property type="match status" value="1"/>
</dbReference>
<evidence type="ECO:0000256" key="7">
    <source>
        <dbReference type="ARBA" id="ARBA00023306"/>
    </source>
</evidence>
<dbReference type="InterPro" id="IPR003959">
    <property type="entry name" value="ATPase_AAA_core"/>
</dbReference>
<evidence type="ECO:0000256" key="1">
    <source>
        <dbReference type="ARBA" id="ARBA00004123"/>
    </source>
</evidence>
<dbReference type="OrthoDB" id="2195431at2759"/>
<dbReference type="Gene3D" id="3.40.50.300">
    <property type="entry name" value="P-loop containing nucleotide triphosphate hydrolases"/>
    <property type="match status" value="1"/>
</dbReference>
<dbReference type="Gene3D" id="1.10.8.60">
    <property type="match status" value="1"/>
</dbReference>
<organism evidence="12 13">
    <name type="scientific">Pythium oligandrum</name>
    <name type="common">Mycoparasitic fungus</name>
    <dbReference type="NCBI Taxonomy" id="41045"/>
    <lineage>
        <taxon>Eukaryota</taxon>
        <taxon>Sar</taxon>
        <taxon>Stramenopiles</taxon>
        <taxon>Oomycota</taxon>
        <taxon>Peronosporomycetes</taxon>
        <taxon>Pythiales</taxon>
        <taxon>Pythiaceae</taxon>
        <taxon>Pythium</taxon>
    </lineage>
</organism>
<keyword evidence="3" id="KW-0547">Nucleotide-binding</keyword>
<dbReference type="GO" id="GO:0016887">
    <property type="term" value="F:ATP hydrolysis activity"/>
    <property type="evidence" value="ECO:0007669"/>
    <property type="project" value="InterPro"/>
</dbReference>
<proteinExistence type="inferred from homology"/>
<dbReference type="SUPFAM" id="SSF52540">
    <property type="entry name" value="P-loop containing nucleoside triphosphate hydrolases"/>
    <property type="match status" value="1"/>
</dbReference>
<evidence type="ECO:0000256" key="5">
    <source>
        <dbReference type="ARBA" id="ARBA00023125"/>
    </source>
</evidence>
<keyword evidence="7" id="KW-0131">Cell cycle</keyword>
<dbReference type="PANTHER" id="PTHR46765">
    <property type="entry name" value="P-LOOP CONTAINING NUCLEOSIDE TRIPHOSPHATE HYDROLASES SUPERFAMILY PROTEIN"/>
    <property type="match status" value="1"/>
</dbReference>
<evidence type="ECO:0000256" key="10">
    <source>
        <dbReference type="SAM" id="MobiDB-lite"/>
    </source>
</evidence>
<dbReference type="Pfam" id="PF00004">
    <property type="entry name" value="AAA"/>
    <property type="match status" value="1"/>
</dbReference>
<dbReference type="SMART" id="SM00382">
    <property type="entry name" value="AAA"/>
    <property type="match status" value="1"/>
</dbReference>
<dbReference type="CDD" id="cd18140">
    <property type="entry name" value="HLD_clamp_RFC"/>
    <property type="match status" value="1"/>
</dbReference>
<feature type="coiled-coil region" evidence="9">
    <location>
        <begin position="827"/>
        <end position="854"/>
    </location>
</feature>
<feature type="compositionally biased region" description="Basic and acidic residues" evidence="10">
    <location>
        <begin position="757"/>
        <end position="770"/>
    </location>
</feature>
<reference evidence="12" key="1">
    <citation type="submission" date="2019-03" db="EMBL/GenBank/DDBJ databases">
        <title>Long read genome sequence of the mycoparasitic Pythium oligandrum ATCC 38472 isolated from sugarbeet rhizosphere.</title>
        <authorList>
            <person name="Gaulin E."/>
        </authorList>
    </citation>
    <scope>NUCLEOTIDE SEQUENCE</scope>
    <source>
        <strain evidence="12">ATCC 38472_TT</strain>
    </source>
</reference>
<evidence type="ECO:0000256" key="4">
    <source>
        <dbReference type="ARBA" id="ARBA00022840"/>
    </source>
</evidence>
<keyword evidence="4" id="KW-0067">ATP-binding</keyword>
<comment type="subcellular location">
    <subcellularLocation>
        <location evidence="1">Nucleus</location>
    </subcellularLocation>
</comment>
<dbReference type="InterPro" id="IPR047854">
    <property type="entry name" value="RFC_lid"/>
</dbReference>
<dbReference type="GO" id="GO:0005524">
    <property type="term" value="F:ATP binding"/>
    <property type="evidence" value="ECO:0007669"/>
    <property type="project" value="UniProtKB-KW"/>
</dbReference>
<keyword evidence="13" id="KW-1185">Reference proteome</keyword>
<evidence type="ECO:0000256" key="8">
    <source>
        <dbReference type="ARBA" id="ARBA00043975"/>
    </source>
</evidence>
<dbReference type="Proteomes" id="UP000794436">
    <property type="component" value="Unassembled WGS sequence"/>
</dbReference>
<keyword evidence="5" id="KW-0238">DNA-binding</keyword>
<dbReference type="GO" id="GO:0006260">
    <property type="term" value="P:DNA replication"/>
    <property type="evidence" value="ECO:0007669"/>
    <property type="project" value="UniProtKB-KW"/>
</dbReference>
<dbReference type="AlphaFoldDB" id="A0A8K1FLV3"/>
<evidence type="ECO:0000259" key="11">
    <source>
        <dbReference type="SMART" id="SM00382"/>
    </source>
</evidence>